<proteinExistence type="predicted"/>
<gene>
    <name evidence="3" type="ORF">VFPPC_17675</name>
</gene>
<feature type="signal peptide" evidence="2">
    <location>
        <begin position="1"/>
        <end position="19"/>
    </location>
</feature>
<dbReference type="RefSeq" id="XP_022285598.1">
    <property type="nucleotide sequence ID" value="XM_022429364.1"/>
</dbReference>
<feature type="region of interest" description="Disordered" evidence="1">
    <location>
        <begin position="30"/>
        <end position="52"/>
    </location>
</feature>
<dbReference type="Proteomes" id="UP000078397">
    <property type="component" value="Unassembled WGS sequence"/>
</dbReference>
<evidence type="ECO:0000256" key="2">
    <source>
        <dbReference type="SAM" id="SignalP"/>
    </source>
</evidence>
<keyword evidence="4" id="KW-1185">Reference proteome</keyword>
<organism evidence="3 4">
    <name type="scientific">Pochonia chlamydosporia 170</name>
    <dbReference type="NCBI Taxonomy" id="1380566"/>
    <lineage>
        <taxon>Eukaryota</taxon>
        <taxon>Fungi</taxon>
        <taxon>Dikarya</taxon>
        <taxon>Ascomycota</taxon>
        <taxon>Pezizomycotina</taxon>
        <taxon>Sordariomycetes</taxon>
        <taxon>Hypocreomycetidae</taxon>
        <taxon>Hypocreales</taxon>
        <taxon>Clavicipitaceae</taxon>
        <taxon>Pochonia</taxon>
    </lineage>
</organism>
<evidence type="ECO:0000313" key="4">
    <source>
        <dbReference type="Proteomes" id="UP000078397"/>
    </source>
</evidence>
<sequence>MKTTLALLSLLPIFGAATAIGRSEPAEMLPVIDGDNSGHTKDPRESKPLAASERSASAAQLCPPGYPFLCNGYCCPYNRCCARQCCGSRATFCGADGLCYY</sequence>
<evidence type="ECO:0000313" key="3">
    <source>
        <dbReference type="EMBL" id="OWT43149.1"/>
    </source>
</evidence>
<dbReference type="KEGG" id="pchm:VFPPC_17675"/>
<protein>
    <submittedName>
        <fullName evidence="3">Uncharacterized protein</fullName>
    </submittedName>
</protein>
<evidence type="ECO:0000256" key="1">
    <source>
        <dbReference type="SAM" id="MobiDB-lite"/>
    </source>
</evidence>
<dbReference type="EMBL" id="LSBJ02000003">
    <property type="protein sequence ID" value="OWT43149.1"/>
    <property type="molecule type" value="Genomic_DNA"/>
</dbReference>
<feature type="compositionally biased region" description="Basic and acidic residues" evidence="1">
    <location>
        <begin position="36"/>
        <end position="47"/>
    </location>
</feature>
<name>A0A219ARB7_METCM</name>
<accession>A0A219ARB7</accession>
<dbReference type="OrthoDB" id="5020829at2759"/>
<feature type="chain" id="PRO_5012985029" evidence="2">
    <location>
        <begin position="20"/>
        <end position="101"/>
    </location>
</feature>
<comment type="caution">
    <text evidence="3">The sequence shown here is derived from an EMBL/GenBank/DDBJ whole genome shotgun (WGS) entry which is preliminary data.</text>
</comment>
<reference evidence="3 4" key="1">
    <citation type="journal article" date="2016" name="PLoS Pathog.">
        <title>Biosynthesis of antibiotic leucinostatins in bio-control fungus Purpureocillium lilacinum and their inhibition on phytophthora revealed by genome mining.</title>
        <authorList>
            <person name="Wang G."/>
            <person name="Liu Z."/>
            <person name="Lin R."/>
            <person name="Li E."/>
            <person name="Mao Z."/>
            <person name="Ling J."/>
            <person name="Yang Y."/>
            <person name="Yin W.B."/>
            <person name="Xie B."/>
        </authorList>
    </citation>
    <scope>NUCLEOTIDE SEQUENCE [LARGE SCALE GENOMIC DNA]</scope>
    <source>
        <strain evidence="3">170</strain>
    </source>
</reference>
<dbReference type="AlphaFoldDB" id="A0A219ARB7"/>
<keyword evidence="2" id="KW-0732">Signal</keyword>
<dbReference type="GeneID" id="33936606"/>